<organism evidence="2">
    <name type="scientific">uncultured spirochete</name>
    <dbReference type="NCBI Taxonomy" id="156406"/>
    <lineage>
        <taxon>Bacteria</taxon>
        <taxon>Pseudomonadati</taxon>
        <taxon>Spirochaetota</taxon>
        <taxon>Spirochaetia</taxon>
        <taxon>Spirochaetales</taxon>
        <taxon>environmental samples</taxon>
    </lineage>
</organism>
<reference evidence="2" key="1">
    <citation type="submission" date="2017-02" db="EMBL/GenBank/DDBJ databases">
        <authorList>
            <person name="Regsiter A."/>
            <person name="William W."/>
        </authorList>
    </citation>
    <scope>NUCLEOTIDE SEQUENCE</scope>
    <source>
        <strain evidence="2">BdmA 4</strain>
    </source>
</reference>
<dbReference type="InterPro" id="IPR013324">
    <property type="entry name" value="RNA_pol_sigma_r3/r4-like"/>
</dbReference>
<evidence type="ECO:0000313" key="2">
    <source>
        <dbReference type="EMBL" id="SLM19211.1"/>
    </source>
</evidence>
<sequence length="68" mass="7570">MDRYSIKEIAEILKIHPKAAKSRLHRAGILPVSYVGQAALYSPDAIEAIRVVRGRGRPKQNKKQSQGC</sequence>
<dbReference type="GO" id="GO:0016987">
    <property type="term" value="F:sigma factor activity"/>
    <property type="evidence" value="ECO:0007669"/>
    <property type="project" value="InterPro"/>
</dbReference>
<dbReference type="SUPFAM" id="SSF88659">
    <property type="entry name" value="Sigma3 and sigma4 domains of RNA polymerase sigma factors"/>
    <property type="match status" value="1"/>
</dbReference>
<dbReference type="GO" id="GO:0003677">
    <property type="term" value="F:DNA binding"/>
    <property type="evidence" value="ECO:0007669"/>
    <property type="project" value="InterPro"/>
</dbReference>
<dbReference type="InterPro" id="IPR013249">
    <property type="entry name" value="RNA_pol_sigma70_r4_t2"/>
</dbReference>
<dbReference type="Pfam" id="PF08281">
    <property type="entry name" value="Sigma70_r4_2"/>
    <property type="match status" value="1"/>
</dbReference>
<dbReference type="AlphaFoldDB" id="A0A3P3XSD9"/>
<proteinExistence type="predicted"/>
<evidence type="ECO:0000259" key="1">
    <source>
        <dbReference type="Pfam" id="PF08281"/>
    </source>
</evidence>
<dbReference type="Gene3D" id="1.10.10.10">
    <property type="entry name" value="Winged helix-like DNA-binding domain superfamily/Winged helix DNA-binding domain"/>
    <property type="match status" value="1"/>
</dbReference>
<feature type="domain" description="RNA polymerase sigma factor 70 region 4 type 2" evidence="1">
    <location>
        <begin position="2"/>
        <end position="27"/>
    </location>
</feature>
<name>A0A3P3XSD9_9SPIR</name>
<dbReference type="InterPro" id="IPR036388">
    <property type="entry name" value="WH-like_DNA-bd_sf"/>
</dbReference>
<accession>A0A3P3XSD9</accession>
<dbReference type="GO" id="GO:0006352">
    <property type="term" value="P:DNA-templated transcription initiation"/>
    <property type="evidence" value="ECO:0007669"/>
    <property type="project" value="InterPro"/>
</dbReference>
<dbReference type="EMBL" id="FWDO01000005">
    <property type="protein sequence ID" value="SLM19211.1"/>
    <property type="molecule type" value="Genomic_DNA"/>
</dbReference>
<gene>
    <name evidence="2" type="ORF">SPIRO4BDMA_50726</name>
</gene>
<protein>
    <recommendedName>
        <fullName evidence="1">RNA polymerase sigma factor 70 region 4 type 2 domain-containing protein</fullName>
    </recommendedName>
</protein>